<sequence length="243" mass="27603">MDETGVLLSVLKSFKVLISRNNIRDHMGAKSGWSKTGLYPLNPDRVFGDIQQPQLEHRILQEDIVDAEPSPQNGQLQTPVSAESLKSLRNQIEQDAHLLPRPEKLRFQKLANAAETSFGDCALLRDQNKLSFEQNNERRIRLSTKLAVISGTKVMSYEDIVETKRRRAVKEVSGGKGLDRVASGRYPCPKQRQVRNHDQLNVKMLNARFKSLDLSNFIRFCSFEKFKTEYNLQDSCKGSGLQA</sequence>
<dbReference type="Proteomes" id="UP000250266">
    <property type="component" value="Unassembled WGS sequence"/>
</dbReference>
<accession>A0A8E2JFB5</accession>
<reference evidence="1 2" key="1">
    <citation type="journal article" date="2016" name="Nat. Commun.">
        <title>Ectomycorrhizal ecology is imprinted in the genome of the dominant symbiotic fungus Cenococcum geophilum.</title>
        <authorList>
            <consortium name="DOE Joint Genome Institute"/>
            <person name="Peter M."/>
            <person name="Kohler A."/>
            <person name="Ohm R.A."/>
            <person name="Kuo A."/>
            <person name="Krutzmann J."/>
            <person name="Morin E."/>
            <person name="Arend M."/>
            <person name="Barry K.W."/>
            <person name="Binder M."/>
            <person name="Choi C."/>
            <person name="Clum A."/>
            <person name="Copeland A."/>
            <person name="Grisel N."/>
            <person name="Haridas S."/>
            <person name="Kipfer T."/>
            <person name="LaButti K."/>
            <person name="Lindquist E."/>
            <person name="Lipzen A."/>
            <person name="Maire R."/>
            <person name="Meier B."/>
            <person name="Mihaltcheva S."/>
            <person name="Molinier V."/>
            <person name="Murat C."/>
            <person name="Poggeler S."/>
            <person name="Quandt C.A."/>
            <person name="Sperisen C."/>
            <person name="Tritt A."/>
            <person name="Tisserant E."/>
            <person name="Crous P.W."/>
            <person name="Henrissat B."/>
            <person name="Nehls U."/>
            <person name="Egli S."/>
            <person name="Spatafora J.W."/>
            <person name="Grigoriev I.V."/>
            <person name="Martin F.M."/>
        </authorList>
    </citation>
    <scope>NUCLEOTIDE SEQUENCE [LARGE SCALE GENOMIC DNA]</scope>
    <source>
        <strain evidence="1 2">CBS 459.81</strain>
    </source>
</reference>
<evidence type="ECO:0000313" key="2">
    <source>
        <dbReference type="Proteomes" id="UP000250266"/>
    </source>
</evidence>
<dbReference type="OrthoDB" id="3944583at2759"/>
<keyword evidence="2" id="KW-1185">Reference proteome</keyword>
<dbReference type="EMBL" id="KV744955">
    <property type="protein sequence ID" value="OCK80540.1"/>
    <property type="molecule type" value="Genomic_DNA"/>
</dbReference>
<proteinExistence type="predicted"/>
<evidence type="ECO:0000313" key="1">
    <source>
        <dbReference type="EMBL" id="OCK80540.1"/>
    </source>
</evidence>
<dbReference type="AlphaFoldDB" id="A0A8E2JFB5"/>
<protein>
    <submittedName>
        <fullName evidence="1">Uncharacterized protein</fullName>
    </submittedName>
</protein>
<gene>
    <name evidence="1" type="ORF">K432DRAFT_392949</name>
</gene>
<organism evidence="1 2">
    <name type="scientific">Lepidopterella palustris CBS 459.81</name>
    <dbReference type="NCBI Taxonomy" id="1314670"/>
    <lineage>
        <taxon>Eukaryota</taxon>
        <taxon>Fungi</taxon>
        <taxon>Dikarya</taxon>
        <taxon>Ascomycota</taxon>
        <taxon>Pezizomycotina</taxon>
        <taxon>Dothideomycetes</taxon>
        <taxon>Pleosporomycetidae</taxon>
        <taxon>Mytilinidiales</taxon>
        <taxon>Argynnaceae</taxon>
        <taxon>Lepidopterella</taxon>
    </lineage>
</organism>
<name>A0A8E2JFB5_9PEZI</name>